<gene>
    <name evidence="3" type="ORF">FSP39_010403</name>
</gene>
<evidence type="ECO:0000313" key="4">
    <source>
        <dbReference type="Proteomes" id="UP001186944"/>
    </source>
</evidence>
<feature type="compositionally biased region" description="Basic and acidic residues" evidence="1">
    <location>
        <begin position="303"/>
        <end position="316"/>
    </location>
</feature>
<protein>
    <submittedName>
        <fullName evidence="3">Uncharacterized protein</fullName>
    </submittedName>
</protein>
<feature type="transmembrane region" description="Helical" evidence="2">
    <location>
        <begin position="274"/>
        <end position="295"/>
    </location>
</feature>
<dbReference type="Proteomes" id="UP001186944">
    <property type="component" value="Unassembled WGS sequence"/>
</dbReference>
<keyword evidence="4" id="KW-1185">Reference proteome</keyword>
<keyword evidence="2" id="KW-0812">Transmembrane</keyword>
<proteinExistence type="predicted"/>
<keyword evidence="2" id="KW-1133">Transmembrane helix</keyword>
<dbReference type="EMBL" id="VSWD01000006">
    <property type="protein sequence ID" value="KAK3099827.1"/>
    <property type="molecule type" value="Genomic_DNA"/>
</dbReference>
<feature type="region of interest" description="Disordered" evidence="1">
    <location>
        <begin position="507"/>
        <end position="541"/>
    </location>
</feature>
<feature type="region of interest" description="Disordered" evidence="1">
    <location>
        <begin position="303"/>
        <end position="376"/>
    </location>
</feature>
<feature type="compositionally biased region" description="Basic and acidic residues" evidence="1">
    <location>
        <begin position="362"/>
        <end position="371"/>
    </location>
</feature>
<evidence type="ECO:0000313" key="3">
    <source>
        <dbReference type="EMBL" id="KAK3099827.1"/>
    </source>
</evidence>
<feature type="compositionally biased region" description="Basic and acidic residues" evidence="1">
    <location>
        <begin position="204"/>
        <end position="220"/>
    </location>
</feature>
<sequence>MFYEPRNKGLSSVQYLVVGLVRDEAMWAEPFNLRNFPLLQRAIKDNNATGVSGSGAENKKRKTAKEIKAIADFSEKKQVTAITRIYMFYEPRNKGLSSVQYLVVGLVRDEAMWAEPFNLRNFPLLQRAIKDNNATGVSGSGHEAKFIVRIKYEDCETLPGKFFFEVIGTVRKAKSVIEGFYEIPNDSHLSRIPRSCLYRKPKPNKNEDKGSNDADKGKDKVYNKVEDKVDTFKDRYNAKVTNLGKVVSKIKTRNRDKVEVEKAKPETESSNNTLLVVAIVILCVVIVVVAGFFIMKARKKQEEGEESRPILNKTDENAEDISISDDEKKAKKKRKKKKRRDGEQKSKERKENEEPEEEKIQEEERKDEESKNNSNVYYQYKRPIRHRQSYVVPPDYVRSRDVLHKYTKTPSYMRYSYPQQTYRGPQNLVPATSLTQYAGTSSYDHCMAQQSVRHNYIPVNDYRSYDDIFRPSMYVDHEVDLTQSRPVPQPTYVTPRHRVSHTRPIMSDHQYPKNFTNGVKGGHPSQHEGRTAGDTVYGQSSQQRDLIQLHTDGQKSNERKNVAASTAELAVPKNTPEINEHNDNEQKPCVSEQVMDSELHGDTSLPENVDPNLLSTLVKRRLSFAPSSASTNIQDLG</sequence>
<keyword evidence="2" id="KW-0472">Membrane</keyword>
<name>A0AA88Y8F1_PINIB</name>
<evidence type="ECO:0000256" key="1">
    <source>
        <dbReference type="SAM" id="MobiDB-lite"/>
    </source>
</evidence>
<feature type="compositionally biased region" description="Basic and acidic residues" evidence="1">
    <location>
        <begin position="340"/>
        <end position="352"/>
    </location>
</feature>
<feature type="region of interest" description="Disordered" evidence="1">
    <location>
        <begin position="197"/>
        <end position="220"/>
    </location>
</feature>
<accession>A0AA88Y8F1</accession>
<evidence type="ECO:0000256" key="2">
    <source>
        <dbReference type="SAM" id="Phobius"/>
    </source>
</evidence>
<reference evidence="3" key="1">
    <citation type="submission" date="2019-08" db="EMBL/GenBank/DDBJ databases">
        <title>The improved chromosome-level genome for the pearl oyster Pinctada fucata martensii using PacBio sequencing and Hi-C.</title>
        <authorList>
            <person name="Zheng Z."/>
        </authorList>
    </citation>
    <scope>NUCLEOTIDE SEQUENCE</scope>
    <source>
        <strain evidence="3">ZZ-2019</strain>
        <tissue evidence="3">Adductor muscle</tissue>
    </source>
</reference>
<dbReference type="AlphaFoldDB" id="A0AA88Y8F1"/>
<comment type="caution">
    <text evidence="3">The sequence shown here is derived from an EMBL/GenBank/DDBJ whole genome shotgun (WGS) entry which is preliminary data.</text>
</comment>
<feature type="compositionally biased region" description="Basic residues" evidence="1">
    <location>
        <begin position="330"/>
        <end position="339"/>
    </location>
</feature>
<organism evidence="3 4">
    <name type="scientific">Pinctada imbricata</name>
    <name type="common">Atlantic pearl-oyster</name>
    <name type="synonym">Pinctada martensii</name>
    <dbReference type="NCBI Taxonomy" id="66713"/>
    <lineage>
        <taxon>Eukaryota</taxon>
        <taxon>Metazoa</taxon>
        <taxon>Spiralia</taxon>
        <taxon>Lophotrochozoa</taxon>
        <taxon>Mollusca</taxon>
        <taxon>Bivalvia</taxon>
        <taxon>Autobranchia</taxon>
        <taxon>Pteriomorphia</taxon>
        <taxon>Pterioida</taxon>
        <taxon>Pterioidea</taxon>
        <taxon>Pteriidae</taxon>
        <taxon>Pinctada</taxon>
    </lineage>
</organism>